<evidence type="ECO:0000313" key="2">
    <source>
        <dbReference type="EMBL" id="CAF0795686.1"/>
    </source>
</evidence>
<feature type="compositionally biased region" description="Polar residues" evidence="1">
    <location>
        <begin position="20"/>
        <end position="68"/>
    </location>
</feature>
<evidence type="ECO:0000313" key="3">
    <source>
        <dbReference type="EMBL" id="CAF0823534.1"/>
    </source>
</evidence>
<dbReference type="Proteomes" id="UP000663882">
    <property type="component" value="Unassembled WGS sequence"/>
</dbReference>
<dbReference type="EMBL" id="CAJNOO010000089">
    <property type="protein sequence ID" value="CAF0795686.1"/>
    <property type="molecule type" value="Genomic_DNA"/>
</dbReference>
<dbReference type="AlphaFoldDB" id="A0A819PT82"/>
<accession>A0A819PT82</accession>
<evidence type="ECO:0000313" key="5">
    <source>
        <dbReference type="EMBL" id="CAF4019313.1"/>
    </source>
</evidence>
<feature type="region of interest" description="Disordered" evidence="1">
    <location>
        <begin position="20"/>
        <end position="146"/>
    </location>
</feature>
<organism evidence="5 6">
    <name type="scientific">Rotaria sordida</name>
    <dbReference type="NCBI Taxonomy" id="392033"/>
    <lineage>
        <taxon>Eukaryota</taxon>
        <taxon>Metazoa</taxon>
        <taxon>Spiralia</taxon>
        <taxon>Gnathifera</taxon>
        <taxon>Rotifera</taxon>
        <taxon>Eurotatoria</taxon>
        <taxon>Bdelloidea</taxon>
        <taxon>Philodinida</taxon>
        <taxon>Philodinidae</taxon>
        <taxon>Rotaria</taxon>
    </lineage>
</organism>
<dbReference type="OrthoDB" id="10056002at2759"/>
<dbReference type="Proteomes" id="UP000663823">
    <property type="component" value="Unassembled WGS sequence"/>
</dbReference>
<dbReference type="Proteomes" id="UP000663874">
    <property type="component" value="Unassembled WGS sequence"/>
</dbReference>
<dbReference type="Proteomes" id="UP000663889">
    <property type="component" value="Unassembled WGS sequence"/>
</dbReference>
<feature type="compositionally biased region" description="Polar residues" evidence="1">
    <location>
        <begin position="105"/>
        <end position="129"/>
    </location>
</feature>
<feature type="compositionally biased region" description="Low complexity" evidence="1">
    <location>
        <begin position="91"/>
        <end position="104"/>
    </location>
</feature>
<gene>
    <name evidence="5" type="ORF">FNK824_LOCUS26976</name>
    <name evidence="4" type="ORF">OTI717_LOCUS22386</name>
    <name evidence="2" type="ORF">RFH988_LOCUS3653</name>
    <name evidence="3" type="ORF">SEV965_LOCUS1740</name>
</gene>
<proteinExistence type="predicted"/>
<comment type="caution">
    <text evidence="5">The sequence shown here is derived from an EMBL/GenBank/DDBJ whole genome shotgun (WGS) entry which is preliminary data.</text>
</comment>
<reference evidence="5" key="1">
    <citation type="submission" date="2021-02" db="EMBL/GenBank/DDBJ databases">
        <authorList>
            <person name="Nowell W R."/>
        </authorList>
    </citation>
    <scope>NUCLEOTIDE SEQUENCE</scope>
</reference>
<evidence type="ECO:0000313" key="6">
    <source>
        <dbReference type="Proteomes" id="UP000663874"/>
    </source>
</evidence>
<evidence type="ECO:0000313" key="4">
    <source>
        <dbReference type="EMBL" id="CAF3873959.1"/>
    </source>
</evidence>
<sequence>MVQSNRKVKNNIGRTTVRKVSSINKQIGSRTRNQQNTLNSTNKTRSSTRAGHIINNSANRHGRSTNAIRGSIKRIKRLSSINSQKRKKTLTNRLNSKNNNNNNRQQQIKSDQQKNKPSLISTTTTSNLVQPVDDEYHRESNFATNE</sequence>
<dbReference type="EMBL" id="CAJOBE010006859">
    <property type="protein sequence ID" value="CAF4019313.1"/>
    <property type="molecule type" value="Genomic_DNA"/>
</dbReference>
<dbReference type="EMBL" id="CAJOAX010003803">
    <property type="protein sequence ID" value="CAF3873959.1"/>
    <property type="molecule type" value="Genomic_DNA"/>
</dbReference>
<name>A0A819PT82_9BILA</name>
<evidence type="ECO:0000256" key="1">
    <source>
        <dbReference type="SAM" id="MobiDB-lite"/>
    </source>
</evidence>
<protein>
    <submittedName>
        <fullName evidence="5">Uncharacterized protein</fullName>
    </submittedName>
</protein>
<dbReference type="EMBL" id="CAJNOU010000035">
    <property type="protein sequence ID" value="CAF0823534.1"/>
    <property type="molecule type" value="Genomic_DNA"/>
</dbReference>